<sequence>MRAIHQYLLLQVNRGLSAPGQLPLGTPDARSIRAAGRAMAKLARLCATYYCQLWQWEKYGHEPECPDMITVLDGACWMFQELEAWYDRLKGVHEGLRWAAADAAAAVACLHPYVGMWACQRSLMFLRVPNHDVCFSDFARSTIPSWWED</sequence>
<dbReference type="GeneID" id="54575308"/>
<evidence type="ECO:0000313" key="2">
    <source>
        <dbReference type="Proteomes" id="UP000800094"/>
    </source>
</evidence>
<keyword evidence="2" id="KW-1185">Reference proteome</keyword>
<reference evidence="1" key="1">
    <citation type="journal article" date="2020" name="Stud. Mycol.">
        <title>101 Dothideomycetes genomes: a test case for predicting lifestyles and emergence of pathogens.</title>
        <authorList>
            <person name="Haridas S."/>
            <person name="Albert R."/>
            <person name="Binder M."/>
            <person name="Bloem J."/>
            <person name="Labutti K."/>
            <person name="Salamov A."/>
            <person name="Andreopoulos B."/>
            <person name="Baker S."/>
            <person name="Barry K."/>
            <person name="Bills G."/>
            <person name="Bluhm B."/>
            <person name="Cannon C."/>
            <person name="Castanera R."/>
            <person name="Culley D."/>
            <person name="Daum C."/>
            <person name="Ezra D."/>
            <person name="Gonzalez J."/>
            <person name="Henrissat B."/>
            <person name="Kuo A."/>
            <person name="Liang C."/>
            <person name="Lipzen A."/>
            <person name="Lutzoni F."/>
            <person name="Magnuson J."/>
            <person name="Mondo S."/>
            <person name="Nolan M."/>
            <person name="Ohm R."/>
            <person name="Pangilinan J."/>
            <person name="Park H.-J."/>
            <person name="Ramirez L."/>
            <person name="Alfaro M."/>
            <person name="Sun H."/>
            <person name="Tritt A."/>
            <person name="Yoshinaga Y."/>
            <person name="Zwiers L.-H."/>
            <person name="Turgeon B."/>
            <person name="Goodwin S."/>
            <person name="Spatafora J."/>
            <person name="Crous P."/>
            <person name="Grigoriev I."/>
        </authorList>
    </citation>
    <scope>NUCLEOTIDE SEQUENCE</scope>
    <source>
        <strain evidence="1">CBS 122368</strain>
    </source>
</reference>
<proteinExistence type="predicted"/>
<dbReference type="AlphaFoldDB" id="A0A6A6IFU3"/>
<organism evidence="1 2">
    <name type="scientific">Trematosphaeria pertusa</name>
    <dbReference type="NCBI Taxonomy" id="390896"/>
    <lineage>
        <taxon>Eukaryota</taxon>
        <taxon>Fungi</taxon>
        <taxon>Dikarya</taxon>
        <taxon>Ascomycota</taxon>
        <taxon>Pezizomycotina</taxon>
        <taxon>Dothideomycetes</taxon>
        <taxon>Pleosporomycetidae</taxon>
        <taxon>Pleosporales</taxon>
        <taxon>Massarineae</taxon>
        <taxon>Trematosphaeriaceae</taxon>
        <taxon>Trematosphaeria</taxon>
    </lineage>
</organism>
<evidence type="ECO:0000313" key="1">
    <source>
        <dbReference type="EMBL" id="KAF2249276.1"/>
    </source>
</evidence>
<protein>
    <submittedName>
        <fullName evidence="1">Uncharacterized protein</fullName>
    </submittedName>
</protein>
<dbReference type="RefSeq" id="XP_033684280.1">
    <property type="nucleotide sequence ID" value="XM_033821978.1"/>
</dbReference>
<accession>A0A6A6IFU3</accession>
<gene>
    <name evidence="1" type="ORF">BU26DRAFT_315621</name>
</gene>
<dbReference type="Proteomes" id="UP000800094">
    <property type="component" value="Unassembled WGS sequence"/>
</dbReference>
<dbReference type="EMBL" id="ML987195">
    <property type="protein sequence ID" value="KAF2249276.1"/>
    <property type="molecule type" value="Genomic_DNA"/>
</dbReference>
<name>A0A6A6IFU3_9PLEO</name>